<comment type="cofactor">
    <cofactor evidence="1">
        <name>FMN</name>
        <dbReference type="ChEBI" id="CHEBI:58210"/>
    </cofactor>
</comment>
<evidence type="ECO:0000259" key="5">
    <source>
        <dbReference type="Pfam" id="PF01613"/>
    </source>
</evidence>
<proteinExistence type="inferred from homology"/>
<evidence type="ECO:0000256" key="1">
    <source>
        <dbReference type="ARBA" id="ARBA00001917"/>
    </source>
</evidence>
<comment type="similarity">
    <text evidence="4">Belongs to the flavoredoxin family.</text>
</comment>
<dbReference type="Gene3D" id="2.30.110.10">
    <property type="entry name" value="Electron Transport, Fmn-binding Protein, Chain A"/>
    <property type="match status" value="1"/>
</dbReference>
<evidence type="ECO:0000313" key="7">
    <source>
        <dbReference type="Proteomes" id="UP001595792"/>
    </source>
</evidence>
<sequence>MDITSLSISKMERSYRTSLINSLNGYKCLQLIGTTGKDGHSNLGLFSSVVHLGSSPALLGVIFRPKSQNHDTLSNIERTGTYTMNNVTPDFFEQAHQSSARYESGFSEFVECGLTELFITGFDAPFVAESTIRIALNLREIQPIKINNTTLVIGEVVHISMNSQFIAKDGFIDHEKAGTVTVSGLDSYHTTKHLARLSYAKPGIPTQRI</sequence>
<dbReference type="InterPro" id="IPR002563">
    <property type="entry name" value="Flavin_Rdtase-like_dom"/>
</dbReference>
<keyword evidence="3" id="KW-0288">FMN</keyword>
<dbReference type="EMBL" id="JBHSBY010000143">
    <property type="protein sequence ID" value="MFC4198813.1"/>
    <property type="molecule type" value="Genomic_DNA"/>
</dbReference>
<accession>A0ABV8NSP2</accession>
<dbReference type="SUPFAM" id="SSF50475">
    <property type="entry name" value="FMN-binding split barrel"/>
    <property type="match status" value="1"/>
</dbReference>
<evidence type="ECO:0000256" key="3">
    <source>
        <dbReference type="ARBA" id="ARBA00022643"/>
    </source>
</evidence>
<evidence type="ECO:0000256" key="4">
    <source>
        <dbReference type="ARBA" id="ARBA00038054"/>
    </source>
</evidence>
<dbReference type="EC" id="1.5.1.-" evidence="6"/>
<reference evidence="7" key="1">
    <citation type="journal article" date="2019" name="Int. J. Syst. Evol. Microbiol.">
        <title>The Global Catalogue of Microorganisms (GCM) 10K type strain sequencing project: providing services to taxonomists for standard genome sequencing and annotation.</title>
        <authorList>
            <consortium name="The Broad Institute Genomics Platform"/>
            <consortium name="The Broad Institute Genome Sequencing Center for Infectious Disease"/>
            <person name="Wu L."/>
            <person name="Ma J."/>
        </authorList>
    </citation>
    <scope>NUCLEOTIDE SEQUENCE [LARGE SCALE GENOMIC DNA]</scope>
    <source>
        <strain evidence="7">CCM 8689</strain>
    </source>
</reference>
<organism evidence="6 7">
    <name type="scientific">Pedobacter jamesrossensis</name>
    <dbReference type="NCBI Taxonomy" id="1908238"/>
    <lineage>
        <taxon>Bacteria</taxon>
        <taxon>Pseudomonadati</taxon>
        <taxon>Bacteroidota</taxon>
        <taxon>Sphingobacteriia</taxon>
        <taxon>Sphingobacteriales</taxon>
        <taxon>Sphingobacteriaceae</taxon>
        <taxon>Pedobacter</taxon>
    </lineage>
</organism>
<dbReference type="InterPro" id="IPR012349">
    <property type="entry name" value="Split_barrel_FMN-bd"/>
</dbReference>
<dbReference type="RefSeq" id="WP_378962858.1">
    <property type="nucleotide sequence ID" value="NZ_JBHRXC010000001.1"/>
</dbReference>
<dbReference type="Pfam" id="PF01613">
    <property type="entry name" value="Flavin_Reduct"/>
    <property type="match status" value="1"/>
</dbReference>
<feature type="domain" description="Flavin reductase like" evidence="5">
    <location>
        <begin position="32"/>
        <end position="164"/>
    </location>
</feature>
<keyword evidence="7" id="KW-1185">Reference proteome</keyword>
<dbReference type="GO" id="GO:0016491">
    <property type="term" value="F:oxidoreductase activity"/>
    <property type="evidence" value="ECO:0007669"/>
    <property type="project" value="UniProtKB-KW"/>
</dbReference>
<keyword evidence="2" id="KW-0285">Flavoprotein</keyword>
<dbReference type="PANTHER" id="PTHR33798">
    <property type="entry name" value="FLAVOPROTEIN OXYGENASE"/>
    <property type="match status" value="1"/>
</dbReference>
<evidence type="ECO:0000313" key="6">
    <source>
        <dbReference type="EMBL" id="MFC4198813.1"/>
    </source>
</evidence>
<dbReference type="Proteomes" id="UP001595792">
    <property type="component" value="Unassembled WGS sequence"/>
</dbReference>
<keyword evidence="6" id="KW-0560">Oxidoreductase</keyword>
<name>A0ABV8NSP2_9SPHI</name>
<comment type="caution">
    <text evidence="6">The sequence shown here is derived from an EMBL/GenBank/DDBJ whole genome shotgun (WGS) entry which is preliminary data.</text>
</comment>
<evidence type="ECO:0000256" key="2">
    <source>
        <dbReference type="ARBA" id="ARBA00022630"/>
    </source>
</evidence>
<dbReference type="PANTHER" id="PTHR33798:SF5">
    <property type="entry name" value="FLAVIN REDUCTASE LIKE DOMAIN-CONTAINING PROTEIN"/>
    <property type="match status" value="1"/>
</dbReference>
<protein>
    <submittedName>
        <fullName evidence="6">Flavin reductase family protein</fullName>
        <ecNumber evidence="6">1.5.1.-</ecNumber>
    </submittedName>
</protein>
<gene>
    <name evidence="6" type="ORF">ACFOUY_19055</name>
</gene>